<gene>
    <name evidence="2" type="ORF">HanXRQr2_Chr10g0420751</name>
</gene>
<dbReference type="EMBL" id="MNCJ02000325">
    <property type="protein sequence ID" value="KAF5784766.1"/>
    <property type="molecule type" value="Genomic_DNA"/>
</dbReference>
<dbReference type="Proteomes" id="UP000215914">
    <property type="component" value="Unassembled WGS sequence"/>
</dbReference>
<sequence length="185" mass="21183">MGTATKEKSVLKLVHPGRHVEYHRRSITAGEIMKKNPRHSLTRPDFFKNPSTVVRPESVMVPGQVFFIVPNTTVHRLIKAKSQQHGQPSSQQTESRNTSDYRHHQEQEYLSSCGRSLPRDDTWDDSLTLTFQARDYYLNENRSAWAITTGYGQHETRNDKQDMHLKSCMKGGIGASLNPRVTFKS</sequence>
<organism evidence="2 3">
    <name type="scientific">Helianthus annuus</name>
    <name type="common">Common sunflower</name>
    <dbReference type="NCBI Taxonomy" id="4232"/>
    <lineage>
        <taxon>Eukaryota</taxon>
        <taxon>Viridiplantae</taxon>
        <taxon>Streptophyta</taxon>
        <taxon>Embryophyta</taxon>
        <taxon>Tracheophyta</taxon>
        <taxon>Spermatophyta</taxon>
        <taxon>Magnoliopsida</taxon>
        <taxon>eudicotyledons</taxon>
        <taxon>Gunneridae</taxon>
        <taxon>Pentapetalae</taxon>
        <taxon>asterids</taxon>
        <taxon>campanulids</taxon>
        <taxon>Asterales</taxon>
        <taxon>Asteraceae</taxon>
        <taxon>Asteroideae</taxon>
        <taxon>Heliantheae alliance</taxon>
        <taxon>Heliantheae</taxon>
        <taxon>Helianthus</taxon>
    </lineage>
</organism>
<dbReference type="PANTHER" id="PTHR33052">
    <property type="entry name" value="DUF4228 DOMAIN PROTEIN-RELATED"/>
    <property type="match status" value="1"/>
</dbReference>
<evidence type="ECO:0000256" key="1">
    <source>
        <dbReference type="SAM" id="MobiDB-lite"/>
    </source>
</evidence>
<dbReference type="Pfam" id="PF14009">
    <property type="entry name" value="PADRE"/>
    <property type="match status" value="1"/>
</dbReference>
<name>A0A9K3HUF9_HELAN</name>
<reference evidence="2" key="1">
    <citation type="journal article" date="2017" name="Nature">
        <title>The sunflower genome provides insights into oil metabolism, flowering and Asterid evolution.</title>
        <authorList>
            <person name="Badouin H."/>
            <person name="Gouzy J."/>
            <person name="Grassa C.J."/>
            <person name="Murat F."/>
            <person name="Staton S.E."/>
            <person name="Cottret L."/>
            <person name="Lelandais-Briere C."/>
            <person name="Owens G.L."/>
            <person name="Carrere S."/>
            <person name="Mayjonade B."/>
            <person name="Legrand L."/>
            <person name="Gill N."/>
            <person name="Kane N.C."/>
            <person name="Bowers J.E."/>
            <person name="Hubner S."/>
            <person name="Bellec A."/>
            <person name="Berard A."/>
            <person name="Berges H."/>
            <person name="Blanchet N."/>
            <person name="Boniface M.C."/>
            <person name="Brunel D."/>
            <person name="Catrice O."/>
            <person name="Chaidir N."/>
            <person name="Claudel C."/>
            <person name="Donnadieu C."/>
            <person name="Faraut T."/>
            <person name="Fievet G."/>
            <person name="Helmstetter N."/>
            <person name="King M."/>
            <person name="Knapp S.J."/>
            <person name="Lai Z."/>
            <person name="Le Paslier M.C."/>
            <person name="Lippi Y."/>
            <person name="Lorenzon L."/>
            <person name="Mandel J.R."/>
            <person name="Marage G."/>
            <person name="Marchand G."/>
            <person name="Marquand E."/>
            <person name="Bret-Mestries E."/>
            <person name="Morien E."/>
            <person name="Nambeesan S."/>
            <person name="Nguyen T."/>
            <person name="Pegot-Espagnet P."/>
            <person name="Pouilly N."/>
            <person name="Raftis F."/>
            <person name="Sallet E."/>
            <person name="Schiex T."/>
            <person name="Thomas J."/>
            <person name="Vandecasteele C."/>
            <person name="Vares D."/>
            <person name="Vear F."/>
            <person name="Vautrin S."/>
            <person name="Crespi M."/>
            <person name="Mangin B."/>
            <person name="Burke J.M."/>
            <person name="Salse J."/>
            <person name="Munos S."/>
            <person name="Vincourt P."/>
            <person name="Rieseberg L.H."/>
            <person name="Langlade N.B."/>
        </authorList>
    </citation>
    <scope>NUCLEOTIDE SEQUENCE</scope>
    <source>
        <tissue evidence="2">Leaves</tissue>
    </source>
</reference>
<dbReference type="AlphaFoldDB" id="A0A9K3HUF9"/>
<evidence type="ECO:0000313" key="3">
    <source>
        <dbReference type="Proteomes" id="UP000215914"/>
    </source>
</evidence>
<dbReference type="Gramene" id="mRNA:HanXRQr2_Chr10g0420751">
    <property type="protein sequence ID" value="CDS:HanXRQr2_Chr10g0420751.1"/>
    <property type="gene ID" value="HanXRQr2_Chr10g0420751"/>
</dbReference>
<evidence type="ECO:0000313" key="2">
    <source>
        <dbReference type="EMBL" id="KAF5784766.1"/>
    </source>
</evidence>
<feature type="compositionally biased region" description="Polar residues" evidence="1">
    <location>
        <begin position="81"/>
        <end position="96"/>
    </location>
</feature>
<keyword evidence="3" id="KW-1185">Reference proteome</keyword>
<feature type="compositionally biased region" description="Basic and acidic residues" evidence="1">
    <location>
        <begin position="97"/>
        <end position="107"/>
    </location>
</feature>
<dbReference type="InterPro" id="IPR025322">
    <property type="entry name" value="PADRE_dom"/>
</dbReference>
<feature type="region of interest" description="Disordered" evidence="1">
    <location>
        <begin position="80"/>
        <end position="115"/>
    </location>
</feature>
<accession>A0A9K3HUF9</accession>
<reference evidence="2" key="2">
    <citation type="submission" date="2020-06" db="EMBL/GenBank/DDBJ databases">
        <title>Helianthus annuus Genome sequencing and assembly Release 2.</title>
        <authorList>
            <person name="Gouzy J."/>
            <person name="Langlade N."/>
            <person name="Munos S."/>
        </authorList>
    </citation>
    <scope>NUCLEOTIDE SEQUENCE</scope>
    <source>
        <tissue evidence="2">Leaves</tissue>
    </source>
</reference>
<comment type="caution">
    <text evidence="2">The sequence shown here is derived from an EMBL/GenBank/DDBJ whole genome shotgun (WGS) entry which is preliminary data.</text>
</comment>
<protein>
    <submittedName>
        <fullName evidence="2">Uncharacterized protein</fullName>
    </submittedName>
</protein>
<proteinExistence type="predicted"/>